<dbReference type="Gene3D" id="3.40.50.1000">
    <property type="entry name" value="HAD superfamily/HAD-like"/>
    <property type="match status" value="1"/>
</dbReference>
<dbReference type="Gene3D" id="1.10.150.240">
    <property type="entry name" value="Putative phosphatase, domain 2"/>
    <property type="match status" value="1"/>
</dbReference>
<evidence type="ECO:0000313" key="5">
    <source>
        <dbReference type="EMBL" id="KAB6079345.1"/>
    </source>
</evidence>
<dbReference type="GO" id="GO:0008967">
    <property type="term" value="F:phosphoglycolate phosphatase activity"/>
    <property type="evidence" value="ECO:0007669"/>
    <property type="project" value="UniProtKB-EC"/>
</dbReference>
<dbReference type="EMBL" id="WDER01000071">
    <property type="protein sequence ID" value="KAB6079345.1"/>
    <property type="molecule type" value="Genomic_DNA"/>
</dbReference>
<dbReference type="EMBL" id="QRNE01000310">
    <property type="protein sequence ID" value="RHK16015.1"/>
    <property type="molecule type" value="Genomic_DNA"/>
</dbReference>
<reference evidence="8 9" key="1">
    <citation type="submission" date="2018-08" db="EMBL/GenBank/DDBJ databases">
        <title>A genome reference for cultivated species of the human gut microbiota.</title>
        <authorList>
            <person name="Zou Y."/>
            <person name="Xue W."/>
            <person name="Luo G."/>
        </authorList>
    </citation>
    <scope>NUCLEOTIDE SEQUENCE [LARGE SCALE GENOMIC DNA]</scope>
    <source>
        <strain evidence="8 9">AF46-11NS</strain>
    </source>
</reference>
<evidence type="ECO:0000256" key="3">
    <source>
        <dbReference type="ARBA" id="ARBA00006171"/>
    </source>
</evidence>
<evidence type="ECO:0000313" key="7">
    <source>
        <dbReference type="EMBL" id="KAB6136555.1"/>
    </source>
</evidence>
<evidence type="ECO:0000313" key="11">
    <source>
        <dbReference type="Proteomes" id="UP000474077"/>
    </source>
</evidence>
<dbReference type="CDD" id="cd07505">
    <property type="entry name" value="HAD_BPGM-like"/>
    <property type="match status" value="1"/>
</dbReference>
<keyword evidence="10" id="KW-1185">Reference proteome</keyword>
<comment type="similarity">
    <text evidence="3">Belongs to the HAD-like hydrolase superfamily. CbbY/CbbZ/Gph/YieH family.</text>
</comment>
<dbReference type="GO" id="GO:0006281">
    <property type="term" value="P:DNA repair"/>
    <property type="evidence" value="ECO:0007669"/>
    <property type="project" value="TreeGrafter"/>
</dbReference>
<dbReference type="SFLD" id="SFLDS00003">
    <property type="entry name" value="Haloacid_Dehalogenase"/>
    <property type="match status" value="1"/>
</dbReference>
<dbReference type="InterPro" id="IPR023198">
    <property type="entry name" value="PGP-like_dom2"/>
</dbReference>
<dbReference type="SFLD" id="SFLDG01129">
    <property type="entry name" value="C1.5:_HAD__Beta-PGM__Phosphata"/>
    <property type="match status" value="1"/>
</dbReference>
<proteinExistence type="inferred from homology"/>
<dbReference type="Proteomes" id="UP000487596">
    <property type="component" value="Unassembled WGS sequence"/>
</dbReference>
<dbReference type="PRINTS" id="PR00413">
    <property type="entry name" value="HADHALOGNASE"/>
</dbReference>
<dbReference type="Proteomes" id="UP000474077">
    <property type="component" value="Unassembled WGS sequence"/>
</dbReference>
<dbReference type="Proteomes" id="UP000435059">
    <property type="component" value="Unassembled WGS sequence"/>
</dbReference>
<dbReference type="InterPro" id="IPR006439">
    <property type="entry name" value="HAD-SF_hydro_IA"/>
</dbReference>
<evidence type="ECO:0000313" key="6">
    <source>
        <dbReference type="EMBL" id="KAB6081361.1"/>
    </source>
</evidence>
<dbReference type="NCBIfam" id="TIGR01509">
    <property type="entry name" value="HAD-SF-IA-v3"/>
    <property type="match status" value="1"/>
</dbReference>
<dbReference type="SUPFAM" id="SSF56784">
    <property type="entry name" value="HAD-like"/>
    <property type="match status" value="1"/>
</dbReference>
<evidence type="ECO:0000313" key="8">
    <source>
        <dbReference type="EMBL" id="RHK16015.1"/>
    </source>
</evidence>
<dbReference type="InterPro" id="IPR041492">
    <property type="entry name" value="HAD_2"/>
</dbReference>
<protein>
    <recommendedName>
        <fullName evidence="4">phosphoglycolate phosphatase</fullName>
        <ecNumber evidence="4">3.1.3.18</ecNumber>
    </recommendedName>
</protein>
<dbReference type="InterPro" id="IPR023214">
    <property type="entry name" value="HAD_sf"/>
</dbReference>
<evidence type="ECO:0000256" key="1">
    <source>
        <dbReference type="ARBA" id="ARBA00000830"/>
    </source>
</evidence>
<reference evidence="10 11" key="2">
    <citation type="journal article" date="2019" name="Nat. Med.">
        <title>A library of human gut bacterial isolates paired with longitudinal multiomics data enables mechanistic microbiome research.</title>
        <authorList>
            <person name="Poyet M."/>
            <person name="Groussin M."/>
            <person name="Gibbons S.M."/>
            <person name="Avila-Pacheco J."/>
            <person name="Jiang X."/>
            <person name="Kearney S.M."/>
            <person name="Perrotta A.R."/>
            <person name="Berdy B."/>
            <person name="Zhao S."/>
            <person name="Lieberman T.D."/>
            <person name="Swanson P.K."/>
            <person name="Smith M."/>
            <person name="Roesemann S."/>
            <person name="Alexander J.E."/>
            <person name="Rich S.A."/>
            <person name="Livny J."/>
            <person name="Vlamakis H."/>
            <person name="Clish C."/>
            <person name="Bullock K."/>
            <person name="Deik A."/>
            <person name="Scott J."/>
            <person name="Pierce K.A."/>
            <person name="Xavier R.J."/>
            <person name="Alm E.J."/>
        </authorList>
    </citation>
    <scope>NUCLEOTIDE SEQUENCE [LARGE SCALE GENOMIC DNA]</scope>
    <source>
        <strain evidence="7 12">BIOML-A62</strain>
        <strain evidence="5 11">BIOML-A73</strain>
        <strain evidence="6 10">BIOML-A74</strain>
    </source>
</reference>
<evidence type="ECO:0000256" key="4">
    <source>
        <dbReference type="ARBA" id="ARBA00013078"/>
    </source>
</evidence>
<dbReference type="RefSeq" id="WP_008021481.1">
    <property type="nucleotide sequence ID" value="NZ_AP031409.1"/>
</dbReference>
<evidence type="ECO:0000313" key="9">
    <source>
        <dbReference type="Proteomes" id="UP000285503"/>
    </source>
</evidence>
<dbReference type="EC" id="3.1.3.18" evidence="4"/>
<dbReference type="EMBL" id="WDEH01000024">
    <property type="protein sequence ID" value="KAB6136555.1"/>
    <property type="molecule type" value="Genomic_DNA"/>
</dbReference>
<dbReference type="Proteomes" id="UP000285503">
    <property type="component" value="Unassembled WGS sequence"/>
</dbReference>
<name>A0A174HIJ6_9BACE</name>
<sequence>MLGSEIKLLIVDFDGTLVDTFRANFMAYQEAFNQVGLALKEVDYRHCFGFRFEKFMATVGITDPVVTQKISEFKGNCYPDFFRYFKVNNSLLAILKTFHNAGGKTAIASTACRKNLEKALQYIEVTDIFDLILAGEEVRQGKPSPEIYRTVLRHFSMQPNEALVFEDSEVGVQAAQSAGINYIVVNSNYYGD</sequence>
<dbReference type="AlphaFoldDB" id="A0A174HIJ6"/>
<gene>
    <name evidence="8" type="ORF">DW075_24920</name>
    <name evidence="7" type="ORF">GA424_15055</name>
    <name evidence="5" type="ORF">GA560_20210</name>
    <name evidence="6" type="ORF">GA574_24745</name>
</gene>
<organism evidence="8 9">
    <name type="scientific">Bacteroides xylanisolvens</name>
    <dbReference type="NCBI Taxonomy" id="371601"/>
    <lineage>
        <taxon>Bacteria</taxon>
        <taxon>Pseudomonadati</taxon>
        <taxon>Bacteroidota</taxon>
        <taxon>Bacteroidia</taxon>
        <taxon>Bacteroidales</taxon>
        <taxon>Bacteroidaceae</taxon>
        <taxon>Bacteroides</taxon>
    </lineage>
</organism>
<dbReference type="InterPro" id="IPR050155">
    <property type="entry name" value="HAD-like_hydrolase_sf"/>
</dbReference>
<dbReference type="EMBL" id="WDES01000061">
    <property type="protein sequence ID" value="KAB6081361.1"/>
    <property type="molecule type" value="Genomic_DNA"/>
</dbReference>
<accession>A0A174HIJ6</accession>
<dbReference type="Pfam" id="PF13419">
    <property type="entry name" value="HAD_2"/>
    <property type="match status" value="1"/>
</dbReference>
<dbReference type="GO" id="GO:0005829">
    <property type="term" value="C:cytosol"/>
    <property type="evidence" value="ECO:0007669"/>
    <property type="project" value="TreeGrafter"/>
</dbReference>
<evidence type="ECO:0000313" key="12">
    <source>
        <dbReference type="Proteomes" id="UP000487596"/>
    </source>
</evidence>
<comment type="caution">
    <text evidence="8">The sequence shown here is derived from an EMBL/GenBank/DDBJ whole genome shotgun (WGS) entry which is preliminary data.</text>
</comment>
<dbReference type="InterPro" id="IPR036412">
    <property type="entry name" value="HAD-like_sf"/>
</dbReference>
<dbReference type="GeneID" id="69479133"/>
<evidence type="ECO:0000313" key="10">
    <source>
        <dbReference type="Proteomes" id="UP000435059"/>
    </source>
</evidence>
<comment type="catalytic activity">
    <reaction evidence="1">
        <text>2-phosphoglycolate + H2O = glycolate + phosphate</text>
        <dbReference type="Rhea" id="RHEA:14369"/>
        <dbReference type="ChEBI" id="CHEBI:15377"/>
        <dbReference type="ChEBI" id="CHEBI:29805"/>
        <dbReference type="ChEBI" id="CHEBI:43474"/>
        <dbReference type="ChEBI" id="CHEBI:58033"/>
        <dbReference type="EC" id="3.1.3.18"/>
    </reaction>
</comment>
<comment type="pathway">
    <text evidence="2">Organic acid metabolism; glycolate biosynthesis; glycolate from 2-phosphoglycolate: step 1/1.</text>
</comment>
<dbReference type="PANTHER" id="PTHR43434">
    <property type="entry name" value="PHOSPHOGLYCOLATE PHOSPHATASE"/>
    <property type="match status" value="1"/>
</dbReference>
<evidence type="ECO:0000256" key="2">
    <source>
        <dbReference type="ARBA" id="ARBA00004818"/>
    </source>
</evidence>
<dbReference type="PANTHER" id="PTHR43434:SF1">
    <property type="entry name" value="PHOSPHOGLYCOLATE PHOSPHATASE"/>
    <property type="match status" value="1"/>
</dbReference>